<keyword evidence="10 17" id="KW-1133">Transmembrane helix</keyword>
<dbReference type="SUPFAM" id="SSF48371">
    <property type="entry name" value="ARM repeat"/>
    <property type="match status" value="1"/>
</dbReference>
<dbReference type="PRINTS" id="PR00779">
    <property type="entry name" value="INSP3RECEPTR"/>
</dbReference>
<evidence type="ECO:0000256" key="4">
    <source>
        <dbReference type="ARBA" id="ARBA00022448"/>
    </source>
</evidence>
<dbReference type="InterPro" id="IPR000699">
    <property type="entry name" value="RIH_dom"/>
</dbReference>
<keyword evidence="6 17" id="KW-0107">Calcium channel</keyword>
<dbReference type="InterPro" id="IPR035910">
    <property type="entry name" value="RyR/IP3R_RIH_dom_sf"/>
</dbReference>
<evidence type="ECO:0000259" key="21">
    <source>
        <dbReference type="Pfam" id="PF08454"/>
    </source>
</evidence>
<dbReference type="Gene3D" id="1.10.287.70">
    <property type="match status" value="1"/>
</dbReference>
<dbReference type="Gene3D" id="1.25.10.30">
    <property type="entry name" value="IP3 receptor type 1 binding core, RIH domain"/>
    <property type="match status" value="2"/>
</dbReference>
<evidence type="ECO:0000256" key="18">
    <source>
        <dbReference type="SAM" id="MobiDB-lite"/>
    </source>
</evidence>
<feature type="region of interest" description="Disordered" evidence="18">
    <location>
        <begin position="1094"/>
        <end position="1127"/>
    </location>
</feature>
<dbReference type="Pfam" id="PF00520">
    <property type="entry name" value="Ion_trans"/>
    <property type="match status" value="1"/>
</dbReference>
<evidence type="ECO:0000256" key="10">
    <source>
        <dbReference type="ARBA" id="ARBA00022989"/>
    </source>
</evidence>
<dbReference type="GO" id="GO:0051209">
    <property type="term" value="P:release of sequestered calcium ion into cytosol"/>
    <property type="evidence" value="ECO:0007669"/>
    <property type="project" value="UniProtKB-UniRule"/>
</dbReference>
<keyword evidence="14 17" id="KW-1071">Ligand-gated ion channel</keyword>
<keyword evidence="7 17" id="KW-0812">Transmembrane</keyword>
<evidence type="ECO:0000256" key="3">
    <source>
        <dbReference type="ARBA" id="ARBA00009453"/>
    </source>
</evidence>
<evidence type="ECO:0000256" key="13">
    <source>
        <dbReference type="ARBA" id="ARBA00023170"/>
    </source>
</evidence>
<evidence type="ECO:0000259" key="20">
    <source>
        <dbReference type="Pfam" id="PF01365"/>
    </source>
</evidence>
<reference evidence="22 23" key="1">
    <citation type="journal article" date="2019" name="Mol. Ecol. Resour.">
        <title>Chromosome-level genome assembly of Triplophysa tibetana, a fish adapted to the harsh high-altitude environment of the Tibetan Plateau.</title>
        <authorList>
            <person name="Yang X."/>
            <person name="Liu H."/>
            <person name="Ma Z."/>
            <person name="Zou Y."/>
            <person name="Zou M."/>
            <person name="Mao Y."/>
            <person name="Li X."/>
            <person name="Wang H."/>
            <person name="Chen T."/>
            <person name="Wang W."/>
            <person name="Yang R."/>
        </authorList>
    </citation>
    <scope>NUCLEOTIDE SEQUENCE [LARGE SCALE GENOMIC DNA]</scope>
    <source>
        <strain evidence="22">TTIB1903HZAU</strain>
        <tissue evidence="22">Muscle</tissue>
    </source>
</reference>
<evidence type="ECO:0000256" key="7">
    <source>
        <dbReference type="ARBA" id="ARBA00022692"/>
    </source>
</evidence>
<proteinExistence type="inferred from homology"/>
<evidence type="ECO:0000256" key="16">
    <source>
        <dbReference type="ARBA" id="ARBA00023329"/>
    </source>
</evidence>
<feature type="transmembrane region" description="Helical" evidence="17">
    <location>
        <begin position="2455"/>
        <end position="2478"/>
    </location>
</feature>
<name>A0A5A9NZI4_9TELE</name>
<feature type="transmembrane region" description="Helical" evidence="17">
    <location>
        <begin position="2289"/>
        <end position="2318"/>
    </location>
</feature>
<dbReference type="GO" id="GO:0030658">
    <property type="term" value="C:transport vesicle membrane"/>
    <property type="evidence" value="ECO:0007669"/>
    <property type="project" value="UniProtKB-SubCell"/>
</dbReference>
<dbReference type="InterPro" id="IPR015925">
    <property type="entry name" value="Ryanodine_IP3_receptor"/>
</dbReference>
<evidence type="ECO:0000313" key="23">
    <source>
        <dbReference type="Proteomes" id="UP000324632"/>
    </source>
</evidence>
<dbReference type="PANTHER" id="PTHR45816">
    <property type="entry name" value="MIR DOMAIN-CONTAINING PROTEIN"/>
    <property type="match status" value="1"/>
</dbReference>
<keyword evidence="16" id="KW-0968">Cytoplasmic vesicle</keyword>
<evidence type="ECO:0000256" key="14">
    <source>
        <dbReference type="ARBA" id="ARBA00023286"/>
    </source>
</evidence>
<protein>
    <recommendedName>
        <fullName evidence="17">Inositol 1,4,5-trisphosphate receptor</fullName>
    </recommendedName>
</protein>
<evidence type="ECO:0000256" key="2">
    <source>
        <dbReference type="ARBA" id="ARBA00004638"/>
    </source>
</evidence>
<dbReference type="Pfam" id="PF08454">
    <property type="entry name" value="RIH_assoc"/>
    <property type="match status" value="1"/>
</dbReference>
<feature type="domain" description="Ion transport" evidence="19">
    <location>
        <begin position="2235"/>
        <end position="2484"/>
    </location>
</feature>
<dbReference type="GO" id="GO:0005220">
    <property type="term" value="F:inositol 1,4,5-trisphosphate-gated calcium channel activity"/>
    <property type="evidence" value="ECO:0007669"/>
    <property type="project" value="UniProtKB-UniRule"/>
</dbReference>
<comment type="subunit">
    <text evidence="17">Homotetramer.</text>
</comment>
<dbReference type="InterPro" id="IPR000493">
    <property type="entry name" value="InsP3_rcpt"/>
</dbReference>
<evidence type="ECO:0000256" key="17">
    <source>
        <dbReference type="RuleBase" id="RU368044"/>
    </source>
</evidence>
<comment type="domain">
    <text evidence="17">The receptor contains a calcium channel in its C-terminal extremity. Its large N-terminal cytoplasmic region has the ligand-binding site in the N-terminus and modulatory sites in the middle portion immediately upstream of the channel region.</text>
</comment>
<feature type="domain" description="RyR/IP3R Homology associated" evidence="21">
    <location>
        <begin position="1858"/>
        <end position="1966"/>
    </location>
</feature>
<comment type="caution">
    <text evidence="22">The sequence shown here is derived from an EMBL/GenBank/DDBJ whole genome shotgun (WGS) entry which is preliminary data.</text>
</comment>
<accession>A0A5A9NZI4</accession>
<evidence type="ECO:0000259" key="19">
    <source>
        <dbReference type="Pfam" id="PF00520"/>
    </source>
</evidence>
<evidence type="ECO:0000313" key="22">
    <source>
        <dbReference type="EMBL" id="KAA0715068.1"/>
    </source>
</evidence>
<dbReference type="Pfam" id="PF01365">
    <property type="entry name" value="RYDR_ITPR"/>
    <property type="match status" value="2"/>
</dbReference>
<dbReference type="SUPFAM" id="SSF100909">
    <property type="entry name" value="IP3 receptor type 1 binding core, domain 2"/>
    <property type="match status" value="2"/>
</dbReference>
<feature type="compositionally biased region" description="Low complexity" evidence="18">
    <location>
        <begin position="1666"/>
        <end position="1683"/>
    </location>
</feature>
<evidence type="ECO:0000256" key="5">
    <source>
        <dbReference type="ARBA" id="ARBA00022568"/>
    </source>
</evidence>
<keyword evidence="23" id="KW-1185">Reference proteome</keyword>
<feature type="transmembrane region" description="Helical" evidence="17">
    <location>
        <begin position="2206"/>
        <end position="2225"/>
    </location>
</feature>
<evidence type="ECO:0000256" key="6">
    <source>
        <dbReference type="ARBA" id="ARBA00022673"/>
    </source>
</evidence>
<feature type="domain" description="RIH" evidence="20">
    <location>
        <begin position="1153"/>
        <end position="1298"/>
    </location>
</feature>
<comment type="subcellular location">
    <subcellularLocation>
        <location evidence="2">Cytoplasmic vesicle</location>
        <location evidence="2">Secretory vesicle membrane</location>
        <topology evidence="2">Multi-pass membrane protein</topology>
    </subcellularLocation>
    <subcellularLocation>
        <location evidence="1 17">Endoplasmic reticulum membrane</location>
        <topology evidence="1 17">Multi-pass membrane protein</topology>
    </subcellularLocation>
</comment>
<dbReference type="InterPro" id="IPR013662">
    <property type="entry name" value="RIH_assoc-dom"/>
</dbReference>
<feature type="transmembrane region" description="Helical" evidence="17">
    <location>
        <begin position="2231"/>
        <end position="2253"/>
    </location>
</feature>
<comment type="function">
    <text evidence="17">Receptor for inositol 1,4,5-trisphosphate, a second messenger that mediates the release of intracellular calcium.</text>
</comment>
<evidence type="ECO:0000256" key="1">
    <source>
        <dbReference type="ARBA" id="ARBA00004477"/>
    </source>
</evidence>
<feature type="transmembrane region" description="Helical" evidence="17">
    <location>
        <begin position="2170"/>
        <end position="2194"/>
    </location>
</feature>
<feature type="domain" description="RIH" evidence="20">
    <location>
        <begin position="527"/>
        <end position="625"/>
    </location>
</feature>
<organism evidence="22 23">
    <name type="scientific">Triplophysa tibetana</name>
    <dbReference type="NCBI Taxonomy" id="1572043"/>
    <lineage>
        <taxon>Eukaryota</taxon>
        <taxon>Metazoa</taxon>
        <taxon>Chordata</taxon>
        <taxon>Craniata</taxon>
        <taxon>Vertebrata</taxon>
        <taxon>Euteleostomi</taxon>
        <taxon>Actinopterygii</taxon>
        <taxon>Neopterygii</taxon>
        <taxon>Teleostei</taxon>
        <taxon>Ostariophysi</taxon>
        <taxon>Cypriniformes</taxon>
        <taxon>Nemacheilidae</taxon>
        <taxon>Triplophysa</taxon>
    </lineage>
</organism>
<keyword evidence="11 17" id="KW-0406">Ion transport</keyword>
<comment type="similarity">
    <text evidence="3 17">Belongs to the InsP3 receptor family.</text>
</comment>
<dbReference type="GO" id="GO:0070679">
    <property type="term" value="F:inositol 1,4,5 trisphosphate binding"/>
    <property type="evidence" value="ECO:0007669"/>
    <property type="project" value="UniProtKB-UniRule"/>
</dbReference>
<keyword evidence="13 17" id="KW-0675">Receptor</keyword>
<keyword evidence="12 17" id="KW-0472">Membrane</keyword>
<evidence type="ECO:0000256" key="11">
    <source>
        <dbReference type="ARBA" id="ARBA00023065"/>
    </source>
</evidence>
<feature type="region of interest" description="Disordered" evidence="18">
    <location>
        <begin position="1666"/>
        <end position="1690"/>
    </location>
</feature>
<dbReference type="InterPro" id="IPR005821">
    <property type="entry name" value="Ion_trans_dom"/>
</dbReference>
<dbReference type="Proteomes" id="UP000324632">
    <property type="component" value="Chromosome 11"/>
</dbReference>
<keyword evidence="4 17" id="KW-0813">Transport</keyword>
<dbReference type="PANTHER" id="PTHR45816:SF3">
    <property type="entry name" value="INOSITOL 1,4,5-TRISPHOSPHATE RECEPTOR"/>
    <property type="match status" value="1"/>
</dbReference>
<evidence type="ECO:0000256" key="15">
    <source>
        <dbReference type="ARBA" id="ARBA00023303"/>
    </source>
</evidence>
<evidence type="ECO:0000256" key="9">
    <source>
        <dbReference type="ARBA" id="ARBA00022837"/>
    </source>
</evidence>
<keyword evidence="15 17" id="KW-0407">Ion channel</keyword>
<evidence type="ECO:0000256" key="8">
    <source>
        <dbReference type="ARBA" id="ARBA00022824"/>
    </source>
</evidence>
<keyword evidence="8 17" id="KW-0256">Endoplasmic reticulum</keyword>
<dbReference type="SUPFAM" id="SSF82109">
    <property type="entry name" value="MIR domain"/>
    <property type="match status" value="1"/>
</dbReference>
<dbReference type="GO" id="GO:0005789">
    <property type="term" value="C:endoplasmic reticulum membrane"/>
    <property type="evidence" value="ECO:0007669"/>
    <property type="project" value="UniProtKB-SubCell"/>
</dbReference>
<gene>
    <name evidence="22" type="ORF">E1301_Tti008881</name>
</gene>
<dbReference type="EMBL" id="SOYY01000011">
    <property type="protein sequence ID" value="KAA0715068.1"/>
    <property type="molecule type" value="Genomic_DNA"/>
</dbReference>
<dbReference type="InterPro" id="IPR016024">
    <property type="entry name" value="ARM-type_fold"/>
</dbReference>
<evidence type="ECO:0000256" key="12">
    <source>
        <dbReference type="ARBA" id="ARBA00023136"/>
    </source>
</evidence>
<feature type="transmembrane region" description="Helical" evidence="17">
    <location>
        <begin position="2339"/>
        <end position="2361"/>
    </location>
</feature>
<dbReference type="Gene3D" id="2.80.10.50">
    <property type="match status" value="1"/>
</dbReference>
<sequence length="2629" mass="302638">MRRNSTSLPSIKDTRHLYRERERGGIILTVNHIGRRIVDQEEETNSATTNKIYEKCQFEKYPEDIYRVNDAFTKHLQNIICDPGSQIHLFVQLSNDYHLPKKETRREQEKLLDQFFETKNSIRCVHIYNKPYIKTGFTLHGCFFKVRLVVSIFRAARWGDMFWLQLCFKLSVHNDSLCIFGKVMLPRPNLGQRIHMSNIPFIHFHFYRNYNVCNLLTHWCKICFFNMSDHSSSFLHIGDIVSLYAEVSFKFVQLDSVMNTARHCYLTWTRSNSFTSFKSFHELTEFLINHLAKCLSLISRWFCLFVFIEVALNGYFGRVVNAEIILYSAQRQFCKAKQGKHGNNSQGDLFKKLQLLHIKIFYISVCVPLFGDGDDLYDLTDDVLKGGDVLNAWNSLFRFKHLATGHYLAAEVNPVFTDHKRLHLLVCRSCGTMYNKIPYILVAVSPYNARLLSFGQKQTGVRNSYVRLRNFNSPAINERRFTTKLLEDLVFFLCEVPNNGQEVLSVVSSNPNRERQKLMREQNILAQEYIAKNFSIMQAQIGYEILAEDTITALLHNNRKLLEKHITAHEIETFVKLLRRNREPRFLDYLSDLCVSNKTAIPVTQELICKFMLSSTNADILIQTKIIPHTEISLESSMAHEDGEDEEVWLYWIDSHKEPHGKTIRHLAQDFKDGQKQDIDIITYYRCQLNLFAKMCLDRQYLAINQISIQLPVDLILRCMFDDFLPYNLRASFCRLMLHMHVDRDPQEAVVPVRYARLWTEIPSKISVNEYDYEFRDTSREEMKMKFAPTMRFVDEYLKDVVSQPYPFGDREKNELTLEVVHLARNLVYFGFYSFSELLCLTRTLLAILDIVQPSYSFMAKLNKGPEGGNNVMRTIHGVGEMMTQMVLSRGSMMMPHSLPDAQPIHGKQICLHDNEDVMVMDTKLRIIEILQFILNVRLDYRITYLLSIYKKEFGDQTLDSSASVSEIPIMSVLVLWYISEPNIEEIAVKAEHMFSGSSKQGGTVDLDNEGGQTFLRVLIHLIMQDYPPLVSGSLQLIFKHFSQRAEVLQAFKQVQLLVSEQDVENYKQIKANLDQLRLTVEKSELWVEKSGSYGNEDITDNQNKEQNSEEAGILSPVQDGNKPQIDSNKANNYKIVKEILLSLSKLCYPAKKSRVQQQRLLKNMGAHTVVLDLLQIPFEKGDEKMDEIMTLAHTFLQNFSRDNPQNQTLLHKHLNLFLTPGLLEAKTMCYIFRNNFSLCNEISDRVVHHFVHCMETHGRHVQYLRFLHTIVKADGKYVKECQCKVMNELVNGGEDVLVFYNDRASFPVLVNMMLSERERNDENGSLAYHITLVELLAACTEGKNVDTELKCNSLLPLDDIIKVVIHDDCIPEIKISYVNFVNHCYVDTEVEMKEIYTSNHIWTLFRNFLTDMSRVCISTTDRKHADAFLEKYVTDTIMAIVKGFFGSQFSVSNSNLQAHQPIFIQILQSACRLYNCTWLNSLQKTNIECCIKTLADVAKNRAIPIPVDLDGQVNTLSLKTHTNMVQRAAKDWRLSARARPRKEPFGAPDYKNIIEKLQGVVSCLEEQFSPRVQAEFSVLVDVLHSPEMLFPESAQLRCETGVFMSKLIKHTKKLMEKEEKLCIKILQTLREMLDKKETFEEEGNMLRKTLLTHYFGNQRPHAKSLDYSCGNSSSSGVGSPGQDSDKPGTSVADIQCMLDSVGASELVIDLIVSSKNDRIFEESILLGIALLRGGNTQIQNSFYNQLHKQKKSEKFFKVFYDRMEQAQKEIRSSVSVNMFELSCRKREDEGEGVGMRHKKVRDSLYLREDIRLQLKDASSITSKAYSTFRRELDPDMELMGSGLEGTEEVVEEAQMSQAITIMKPILRFLQLLCENHNRDLQNFLRDQNNKTNYNLVCETLQFLDCICGSTTGGLGLLGLYINESNVDLVNQTLETITEYSQGPCHENQSCIARHESNGIDIIIALIVNSIDPLGKHRLDLVLELKNNASKLLLAIMESRHDSENAEKILYKMRPNELVDVIKEAYAQGTESEIDQDASYQIKPKDVGHNMYILAHQLARHRKDLQQSLKPGPDPSIEGDDALTYFTNHTAQIEIVRHDRSMEQIVFPVPNICEYLTEESKVRVFTTTERDDQGSKVNDFFQQFDDLYNEMRWQKKIRSNPPLFWVSKHISLWGSISFNFAVLVNLAVALFYPFGDDGDEGTLPPLLCFLLWVAVIVSTFMLFVLPRRGGILVFLVTVILRSIYTLGLAPTLLLLGAANLLNKIVFLVSFVGNQGTFTRGYKAVIMDIFFLIHVGYVIVCMLGLFVHEFFYSILLFDLVRREETLLNVMRSVTKNGRSIFLTAVLAIILVYLFSIVGFLFFKDDFLMEVDLHPALKRPNMRDSKSCLSGTCSNSPFDTHHGEEAVDGVERVCDTLLMCIITVLNHGLRNGGGIADVLRKLSKEEPMFPARVVYDLLFFFIVIIIVLNLIFGVIIDTFADLRSEKQRKEEILKTTCFICGLERDKFDNKTVSFEEHIKSEHNMWHYLYFLVLVKVKDPTEYTGPESYVAQMIKEKNLDWFPRMRAMSLLSSEGESEQNEIRLLQERLDTTVALVALLSSQLAELKEQMTEQRKNKQRLGFLGPSQMNHHR</sequence>
<keyword evidence="9 17" id="KW-0106">Calcium</keyword>
<dbReference type="InterPro" id="IPR036300">
    <property type="entry name" value="MIR_dom_sf"/>
</dbReference>
<keyword evidence="5 17" id="KW-0109">Calcium transport</keyword>